<dbReference type="STRING" id="1230456.C468_00915"/>
<dbReference type="InterPro" id="IPR051121">
    <property type="entry name" value="FAH"/>
</dbReference>
<reference evidence="4 5" key="1">
    <citation type="journal article" date="2014" name="PLoS Genet.">
        <title>Phylogenetically driven sequencing of extremely halophilic archaea reveals strategies for static and dynamic osmo-response.</title>
        <authorList>
            <person name="Becker E.A."/>
            <person name="Seitzer P.M."/>
            <person name="Tritt A."/>
            <person name="Larsen D."/>
            <person name="Krusor M."/>
            <person name="Yao A.I."/>
            <person name="Wu D."/>
            <person name="Madern D."/>
            <person name="Eisen J.A."/>
            <person name="Darling A.E."/>
            <person name="Facciotti M.T."/>
        </authorList>
    </citation>
    <scope>NUCLEOTIDE SEQUENCE [LARGE SCALE GENOMIC DNA]</scope>
    <source>
        <strain evidence="4 5">JCM 14978</strain>
    </source>
</reference>
<dbReference type="SUPFAM" id="SSF56529">
    <property type="entry name" value="FAH"/>
    <property type="match status" value="1"/>
</dbReference>
<dbReference type="AlphaFoldDB" id="M0PJ53"/>
<keyword evidence="4" id="KW-0413">Isomerase</keyword>
<name>M0PJ53_9EURY</name>
<dbReference type="FunFam" id="3.90.850.10:FF:000002">
    <property type="entry name" value="2-hydroxyhepta-2,4-diene-1,7-dioate isomerase"/>
    <property type="match status" value="1"/>
</dbReference>
<feature type="domain" description="Fumarylacetoacetase-like C-terminal" evidence="3">
    <location>
        <begin position="87"/>
        <end position="291"/>
    </location>
</feature>
<organism evidence="4 5">
    <name type="scientific">Halorubrum kocurii JCM 14978</name>
    <dbReference type="NCBI Taxonomy" id="1230456"/>
    <lineage>
        <taxon>Archaea</taxon>
        <taxon>Methanobacteriati</taxon>
        <taxon>Methanobacteriota</taxon>
        <taxon>Stenosarchaea group</taxon>
        <taxon>Halobacteria</taxon>
        <taxon>Halobacteriales</taxon>
        <taxon>Haloferacaceae</taxon>
        <taxon>Halorubrum</taxon>
    </lineage>
</organism>
<comment type="caution">
    <text evidence="4">The sequence shown here is derived from an EMBL/GenBank/DDBJ whole genome shotgun (WGS) entry which is preliminary data.</text>
</comment>
<dbReference type="GO" id="GO:0046872">
    <property type="term" value="F:metal ion binding"/>
    <property type="evidence" value="ECO:0007669"/>
    <property type="project" value="UniProtKB-KW"/>
</dbReference>
<protein>
    <submittedName>
        <fullName evidence="4">5-carboxymethyl-2-hydroxymuconate delta-isomerase</fullName>
    </submittedName>
</protein>
<comment type="similarity">
    <text evidence="1">Belongs to the FAH family.</text>
</comment>
<keyword evidence="2" id="KW-0479">Metal-binding</keyword>
<evidence type="ECO:0000259" key="3">
    <source>
        <dbReference type="Pfam" id="PF01557"/>
    </source>
</evidence>
<accession>M0PJ53</accession>
<dbReference type="InterPro" id="IPR036663">
    <property type="entry name" value="Fumarylacetoacetase_C_sf"/>
</dbReference>
<dbReference type="PANTHER" id="PTHR42796">
    <property type="entry name" value="FUMARYLACETOACETATE HYDROLASE DOMAIN-CONTAINING PROTEIN 2A-RELATED"/>
    <property type="match status" value="1"/>
</dbReference>
<dbReference type="GO" id="GO:0019752">
    <property type="term" value="P:carboxylic acid metabolic process"/>
    <property type="evidence" value="ECO:0007669"/>
    <property type="project" value="UniProtKB-ARBA"/>
</dbReference>
<dbReference type="Gene3D" id="3.90.850.10">
    <property type="entry name" value="Fumarylacetoacetase-like, C-terminal domain"/>
    <property type="match status" value="1"/>
</dbReference>
<evidence type="ECO:0000313" key="4">
    <source>
        <dbReference type="EMBL" id="EMA70052.1"/>
    </source>
</evidence>
<dbReference type="Pfam" id="PF01557">
    <property type="entry name" value="FAA_hydrolase"/>
    <property type="match status" value="1"/>
</dbReference>
<dbReference type="OrthoDB" id="6242at2157"/>
<dbReference type="InterPro" id="IPR011234">
    <property type="entry name" value="Fumarylacetoacetase-like_C"/>
</dbReference>
<sequence>MRLIRFATDGATASLGVHKPDSGVVVDLETIGDELDVGLSETMPELLAEPRWREKLDLLVTHAAETGAGERDAETVELLAPIESPGKIICVGLNYIEHVEEGGQERPENPILFSKFTNAITGPDSEIAWDPELTAEVDYEAELALVVGDRTRRVAPEEATDHLAGYTVANDVSARDLQFADDQWVRGKSLDGFCPLGPSIVTEDELDDPEACSIWTEVNGERLQDSSTSNLIFDIDTLVSFCSDAFTLEPGDVILTGTPPGVGAFREPPIYLQDSDTVEVGIEGIGTLTNHCGHD</sequence>
<evidence type="ECO:0000256" key="1">
    <source>
        <dbReference type="ARBA" id="ARBA00010211"/>
    </source>
</evidence>
<dbReference type="RefSeq" id="WP_008846964.1">
    <property type="nucleotide sequence ID" value="NZ_AOJH01000006.1"/>
</dbReference>
<dbReference type="Proteomes" id="UP000011546">
    <property type="component" value="Unassembled WGS sequence"/>
</dbReference>
<keyword evidence="5" id="KW-1185">Reference proteome</keyword>
<dbReference type="PATRIC" id="fig|1230456.3.peg.168"/>
<gene>
    <name evidence="4" type="ORF">C468_00915</name>
</gene>
<dbReference type="EMBL" id="AOJH01000006">
    <property type="protein sequence ID" value="EMA70052.1"/>
    <property type="molecule type" value="Genomic_DNA"/>
</dbReference>
<dbReference type="PANTHER" id="PTHR42796:SF4">
    <property type="entry name" value="FUMARYLACETOACETATE HYDROLASE DOMAIN-CONTAINING PROTEIN 2A"/>
    <property type="match status" value="1"/>
</dbReference>
<evidence type="ECO:0000313" key="5">
    <source>
        <dbReference type="Proteomes" id="UP000011546"/>
    </source>
</evidence>
<proteinExistence type="inferred from homology"/>
<evidence type="ECO:0000256" key="2">
    <source>
        <dbReference type="ARBA" id="ARBA00022723"/>
    </source>
</evidence>
<dbReference type="GO" id="GO:0016853">
    <property type="term" value="F:isomerase activity"/>
    <property type="evidence" value="ECO:0007669"/>
    <property type="project" value="UniProtKB-KW"/>
</dbReference>